<keyword evidence="3" id="KW-1185">Reference proteome</keyword>
<dbReference type="GO" id="GO:0043130">
    <property type="term" value="F:ubiquitin binding"/>
    <property type="evidence" value="ECO:0007669"/>
    <property type="project" value="TreeGrafter"/>
</dbReference>
<dbReference type="GO" id="GO:0000724">
    <property type="term" value="P:double-strand break repair via homologous recombination"/>
    <property type="evidence" value="ECO:0007669"/>
    <property type="project" value="TreeGrafter"/>
</dbReference>
<organism evidence="3 4">
    <name type="scientific">Caenorhabditis tropicalis</name>
    <dbReference type="NCBI Taxonomy" id="1561998"/>
    <lineage>
        <taxon>Eukaryota</taxon>
        <taxon>Metazoa</taxon>
        <taxon>Ecdysozoa</taxon>
        <taxon>Nematoda</taxon>
        <taxon>Chromadorea</taxon>
        <taxon>Rhabditida</taxon>
        <taxon>Rhabditina</taxon>
        <taxon>Rhabditomorpha</taxon>
        <taxon>Rhabditoidea</taxon>
        <taxon>Rhabditidae</taxon>
        <taxon>Peloderinae</taxon>
        <taxon>Caenorhabditis</taxon>
    </lineage>
</organism>
<dbReference type="PANTHER" id="PTHR19862">
    <property type="entry name" value="WD REPEAT-CONTAINING PROTEIN 48"/>
    <property type="match status" value="1"/>
</dbReference>
<dbReference type="WBParaSite" id="Csp11.Scaffold478.g1753.t1">
    <property type="protein sequence ID" value="Csp11.Scaffold478.g1753.t1"/>
    <property type="gene ID" value="Csp11.Scaffold478.g1753"/>
</dbReference>
<dbReference type="Proteomes" id="UP000095282">
    <property type="component" value="Unplaced"/>
</dbReference>
<reference evidence="4" key="1">
    <citation type="submission" date="2016-11" db="UniProtKB">
        <authorList>
            <consortium name="WormBaseParasite"/>
        </authorList>
    </citation>
    <scope>IDENTIFICATION</scope>
</reference>
<sequence length="222" mass="25524">MLQITLDELDVFSSWLSTRDAGFDSNDRESKANYGAMMLRSLFERWPPCRQAGLEAAEGDEVQKATSHYYTLPDHTPFIVCEANGRPLLRLLVADAGNEIEANELSQVVPMWVIDAVERNQLPKFNKMPFYLLPHPSTNPKQPKRDRLSATEMLQVKKVMEHVYEKVLSNSDGGIPLDQIHTKIEMYCNDTKLEPEMDLRTVKHFFWKQSGELLLLYRPIKG</sequence>
<keyword evidence="1" id="KW-0853">WD repeat</keyword>
<accession>A0A1I7T2C9</accession>
<dbReference type="InterPro" id="IPR021772">
    <property type="entry name" value="WDR48/Bun107"/>
</dbReference>
<keyword evidence="2" id="KW-0677">Repeat</keyword>
<dbReference type="STRING" id="1561998.A0A1I7T2C9"/>
<evidence type="ECO:0000256" key="2">
    <source>
        <dbReference type="ARBA" id="ARBA00022737"/>
    </source>
</evidence>
<dbReference type="eggNOG" id="KOG0308">
    <property type="taxonomic scope" value="Eukaryota"/>
</dbReference>
<proteinExistence type="predicted"/>
<dbReference type="AlphaFoldDB" id="A0A1I7T2C9"/>
<dbReference type="Pfam" id="PF11816">
    <property type="entry name" value="DUF3337"/>
    <property type="match status" value="1"/>
</dbReference>
<protein>
    <submittedName>
        <fullName evidence="4">Anaphase-promoting complex subunit 1</fullName>
    </submittedName>
</protein>
<evidence type="ECO:0000256" key="1">
    <source>
        <dbReference type="ARBA" id="ARBA00022574"/>
    </source>
</evidence>
<dbReference type="PANTHER" id="PTHR19862:SF14">
    <property type="entry name" value="WD REPEAT-CONTAINING PROTEIN 48"/>
    <property type="match status" value="1"/>
</dbReference>
<dbReference type="CDD" id="cd17041">
    <property type="entry name" value="Ubl_WDR48"/>
    <property type="match status" value="1"/>
</dbReference>
<evidence type="ECO:0000313" key="4">
    <source>
        <dbReference type="WBParaSite" id="Csp11.Scaffold478.g1753.t1"/>
    </source>
</evidence>
<dbReference type="InterPro" id="IPR051246">
    <property type="entry name" value="WDR48"/>
</dbReference>
<name>A0A1I7T2C9_9PELO</name>
<evidence type="ECO:0000313" key="3">
    <source>
        <dbReference type="Proteomes" id="UP000095282"/>
    </source>
</evidence>